<dbReference type="EMBL" id="JBJYXY010000001">
    <property type="protein sequence ID" value="MFN2974743.1"/>
    <property type="molecule type" value="Genomic_DNA"/>
</dbReference>
<organism evidence="2 3">
    <name type="scientific">Terriglobus aquaticus</name>
    <dbReference type="NCBI Taxonomy" id="940139"/>
    <lineage>
        <taxon>Bacteria</taxon>
        <taxon>Pseudomonadati</taxon>
        <taxon>Acidobacteriota</taxon>
        <taxon>Terriglobia</taxon>
        <taxon>Terriglobales</taxon>
        <taxon>Acidobacteriaceae</taxon>
        <taxon>Terriglobus</taxon>
    </lineage>
</organism>
<evidence type="ECO:0000256" key="1">
    <source>
        <dbReference type="SAM" id="SignalP"/>
    </source>
</evidence>
<feature type="signal peptide" evidence="1">
    <location>
        <begin position="1"/>
        <end position="30"/>
    </location>
</feature>
<dbReference type="Proteomes" id="UP001634747">
    <property type="component" value="Unassembled WGS sequence"/>
</dbReference>
<evidence type="ECO:0000313" key="2">
    <source>
        <dbReference type="EMBL" id="MFN2974743.1"/>
    </source>
</evidence>
<feature type="chain" id="PRO_5045421007" evidence="1">
    <location>
        <begin position="31"/>
        <end position="92"/>
    </location>
</feature>
<gene>
    <name evidence="2" type="ORF">ACK2TP_03125</name>
</gene>
<sequence>MKITRTITKWMTGAALAGALLFAAPKKAEAQVSFGISVGRPVYGYGYGYRPYYPAPYAYGYPAPVYGYYGRPYYRPYYHAYYGRPYGYGWRR</sequence>
<proteinExistence type="predicted"/>
<protein>
    <submittedName>
        <fullName evidence="2">Uncharacterized protein</fullName>
    </submittedName>
</protein>
<reference evidence="2 3" key="1">
    <citation type="submission" date="2024-12" db="EMBL/GenBank/DDBJ databases">
        <authorList>
            <person name="Lee Y."/>
        </authorList>
    </citation>
    <scope>NUCLEOTIDE SEQUENCE [LARGE SCALE GENOMIC DNA]</scope>
    <source>
        <strain evidence="2 3">03SUJ4</strain>
    </source>
</reference>
<comment type="caution">
    <text evidence="2">The sequence shown here is derived from an EMBL/GenBank/DDBJ whole genome shotgun (WGS) entry which is preliminary data.</text>
</comment>
<name>A0ABW9KGU6_9BACT</name>
<accession>A0ABW9KGU6</accession>
<dbReference type="RefSeq" id="WP_263413702.1">
    <property type="nucleotide sequence ID" value="NZ_BAABBH010000001.1"/>
</dbReference>
<evidence type="ECO:0000313" key="3">
    <source>
        <dbReference type="Proteomes" id="UP001634747"/>
    </source>
</evidence>
<keyword evidence="3" id="KW-1185">Reference proteome</keyword>
<keyword evidence="1" id="KW-0732">Signal</keyword>